<dbReference type="InterPro" id="IPR054505">
    <property type="entry name" value="Myb_DNA-bind_8"/>
</dbReference>
<proteinExistence type="predicted"/>
<protein>
    <recommendedName>
        <fullName evidence="2">Myb-like DNA-binding domain-containing protein</fullName>
    </recommendedName>
</protein>
<dbReference type="EMBL" id="PPTA01000003">
    <property type="protein sequence ID" value="TFB05286.1"/>
    <property type="molecule type" value="Genomic_DNA"/>
</dbReference>
<reference evidence="3 4" key="1">
    <citation type="submission" date="2018-01" db="EMBL/GenBank/DDBJ databases">
        <title>Genome characterization of the sugarcane-associated fungus Trichoderma ghanense CCMA-1212 and their application in lignocelulose bioconversion.</title>
        <authorList>
            <person name="Steindorff A.S."/>
            <person name="Mendes T.D."/>
            <person name="Vilela E.S.D."/>
            <person name="Rodrigues D.S."/>
            <person name="Formighieri E.F."/>
            <person name="Melo I.S."/>
            <person name="Favaro L.C.L."/>
        </authorList>
    </citation>
    <scope>NUCLEOTIDE SEQUENCE [LARGE SCALE GENOMIC DNA]</scope>
    <source>
        <strain evidence="3 4">CCMA-1212</strain>
    </source>
</reference>
<gene>
    <name evidence="3" type="ORF">CCMA1212_002973</name>
</gene>
<evidence type="ECO:0000256" key="1">
    <source>
        <dbReference type="SAM" id="MobiDB-lite"/>
    </source>
</evidence>
<dbReference type="Proteomes" id="UP001642720">
    <property type="component" value="Unassembled WGS sequence"/>
</dbReference>
<dbReference type="RefSeq" id="XP_073561487.1">
    <property type="nucleotide sequence ID" value="XM_073700339.1"/>
</dbReference>
<evidence type="ECO:0000313" key="3">
    <source>
        <dbReference type="EMBL" id="TFB05286.1"/>
    </source>
</evidence>
<feature type="compositionally biased region" description="Basic and acidic residues" evidence="1">
    <location>
        <begin position="111"/>
        <end position="125"/>
    </location>
</feature>
<feature type="region of interest" description="Disordered" evidence="1">
    <location>
        <begin position="74"/>
        <end position="151"/>
    </location>
</feature>
<feature type="compositionally biased region" description="Basic and acidic residues" evidence="1">
    <location>
        <begin position="135"/>
        <end position="151"/>
    </location>
</feature>
<dbReference type="GeneID" id="300574789"/>
<sequence length="208" mass="22581">MSLQQYIPTSTVTMSKQDPAEQVRFLVSCIGHTANGRPDFTLVAQELGIVSKAAAQKRYERMLKANGVSAASKAASKASADDDATTPASTPVKRKPAAGDGGSAKKKTKATKKEESDDDMKDVKPVVRARAPRTPKKEFKKEPKEEPVSPASVRRELWGFGNIHGLVGGTMSAMLERHEAGYSPKHLVQYGFSSNWDKRISTVYRSGT</sequence>
<feature type="domain" description="Myb-like DNA-binding" evidence="2">
    <location>
        <begin position="20"/>
        <end position="67"/>
    </location>
</feature>
<comment type="caution">
    <text evidence="3">The sequence shown here is derived from an EMBL/GenBank/DDBJ whole genome shotgun (WGS) entry which is preliminary data.</text>
</comment>
<evidence type="ECO:0000313" key="4">
    <source>
        <dbReference type="Proteomes" id="UP001642720"/>
    </source>
</evidence>
<evidence type="ECO:0000259" key="2">
    <source>
        <dbReference type="Pfam" id="PF22980"/>
    </source>
</evidence>
<accession>A0ABY2HAT8</accession>
<name>A0ABY2HAT8_9HYPO</name>
<organism evidence="3 4">
    <name type="scientific">Trichoderma ghanense</name>
    <dbReference type="NCBI Taxonomy" id="65468"/>
    <lineage>
        <taxon>Eukaryota</taxon>
        <taxon>Fungi</taxon>
        <taxon>Dikarya</taxon>
        <taxon>Ascomycota</taxon>
        <taxon>Pezizomycotina</taxon>
        <taxon>Sordariomycetes</taxon>
        <taxon>Hypocreomycetidae</taxon>
        <taxon>Hypocreales</taxon>
        <taxon>Hypocreaceae</taxon>
        <taxon>Trichoderma</taxon>
    </lineage>
</organism>
<keyword evidence="4" id="KW-1185">Reference proteome</keyword>
<dbReference type="Pfam" id="PF22980">
    <property type="entry name" value="Myb_DNA-bind_8"/>
    <property type="match status" value="1"/>
</dbReference>